<dbReference type="InterPro" id="IPR014729">
    <property type="entry name" value="Rossmann-like_a/b/a_fold"/>
</dbReference>
<dbReference type="HAMAP" id="MF_00126">
    <property type="entry name" value="Gln_tRNA_synth"/>
    <property type="match status" value="1"/>
</dbReference>
<evidence type="ECO:0000256" key="8">
    <source>
        <dbReference type="ARBA" id="ARBA00048270"/>
    </source>
</evidence>
<keyword evidence="4 9" id="KW-0547">Nucleotide-binding</keyword>
<feature type="binding site" evidence="9">
    <location>
        <position position="84"/>
    </location>
    <ligand>
        <name>L-glutamine</name>
        <dbReference type="ChEBI" id="CHEBI:58359"/>
    </ligand>
</feature>
<accession>A0A225SR31</accession>
<dbReference type="InterPro" id="IPR004514">
    <property type="entry name" value="Gln-tRNA-synth"/>
</dbReference>
<comment type="similarity">
    <text evidence="1 9 10">Belongs to the class-I aminoacyl-tRNA synthetase family.</text>
</comment>
<feature type="binding site" evidence="9">
    <location>
        <position position="252"/>
    </location>
    <ligand>
        <name>ATP</name>
        <dbReference type="ChEBI" id="CHEBI:30616"/>
    </ligand>
</feature>
<feature type="domain" description="Glutamyl/glutaminyl-tRNA synthetase class Ib catalytic" evidence="11">
    <location>
        <begin position="44"/>
        <end position="347"/>
    </location>
</feature>
<feature type="binding site" evidence="9">
    <location>
        <begin position="58"/>
        <end position="64"/>
    </location>
    <ligand>
        <name>ATP</name>
        <dbReference type="ChEBI" id="CHEBI:30616"/>
    </ligand>
</feature>
<dbReference type="FunFam" id="1.10.1160.10:FF:000001">
    <property type="entry name" value="Glutamine--tRNA ligase"/>
    <property type="match status" value="1"/>
</dbReference>
<feature type="short sequence motif" description="'KMSKS' region" evidence="9">
    <location>
        <begin position="294"/>
        <end position="298"/>
    </location>
</feature>
<dbReference type="PROSITE" id="PS00178">
    <property type="entry name" value="AA_TRNA_LIGASE_I"/>
    <property type="match status" value="1"/>
</dbReference>
<dbReference type="Gene3D" id="2.40.240.10">
    <property type="entry name" value="Ribosomal Protein L25, Chain P"/>
    <property type="match status" value="2"/>
</dbReference>
<dbReference type="EC" id="6.1.1.18" evidence="9"/>
<evidence type="ECO:0000256" key="2">
    <source>
        <dbReference type="ARBA" id="ARBA00022490"/>
    </source>
</evidence>
<dbReference type="Pfam" id="PF03950">
    <property type="entry name" value="tRNA-synt_1c_C"/>
    <property type="match status" value="1"/>
</dbReference>
<dbReference type="Gene3D" id="3.90.800.10">
    <property type="entry name" value="Glutamyl-tRNA Synthetase, Domain 3"/>
    <property type="match status" value="1"/>
</dbReference>
<dbReference type="EMBL" id="NJGV01000019">
    <property type="protein sequence ID" value="OWY33230.1"/>
    <property type="molecule type" value="Genomic_DNA"/>
</dbReference>
<dbReference type="SUPFAM" id="SSF52374">
    <property type="entry name" value="Nucleotidylyl transferase"/>
    <property type="match status" value="1"/>
</dbReference>
<protein>
    <recommendedName>
        <fullName evidence="9">Glutamine--tRNA ligase</fullName>
        <ecNumber evidence="9">6.1.1.18</ecNumber>
    </recommendedName>
    <alternativeName>
        <fullName evidence="9">Glutaminyl-tRNA synthetase</fullName>
        <shortName evidence="9">GlnRS</shortName>
    </alternativeName>
</protein>
<evidence type="ECO:0000256" key="4">
    <source>
        <dbReference type="ARBA" id="ARBA00022741"/>
    </source>
</evidence>
<keyword evidence="7 9" id="KW-0030">Aminoacyl-tRNA synthetase</keyword>
<evidence type="ECO:0000259" key="11">
    <source>
        <dbReference type="Pfam" id="PF00749"/>
    </source>
</evidence>
<feature type="domain" description="Glutamyl/glutaminyl-tRNA synthetase class Ib anti-codon binding" evidence="12">
    <location>
        <begin position="366"/>
        <end position="468"/>
    </location>
</feature>
<dbReference type="GO" id="GO:0006425">
    <property type="term" value="P:glutaminyl-tRNA aminoacylation"/>
    <property type="evidence" value="ECO:0007669"/>
    <property type="project" value="UniProtKB-UniRule"/>
</dbReference>
<dbReference type="GO" id="GO:0006424">
    <property type="term" value="P:glutamyl-tRNA aminoacylation"/>
    <property type="evidence" value="ECO:0007669"/>
    <property type="project" value="UniProtKB-UniRule"/>
</dbReference>
<dbReference type="InterPro" id="IPR020061">
    <property type="entry name" value="Glu_tRNA_lig_a-bdl"/>
</dbReference>
<evidence type="ECO:0000256" key="5">
    <source>
        <dbReference type="ARBA" id="ARBA00022840"/>
    </source>
</evidence>
<comment type="catalytic activity">
    <reaction evidence="8 9">
        <text>tRNA(Gln) + L-glutamine + ATP = L-glutaminyl-tRNA(Gln) + AMP + diphosphate</text>
        <dbReference type="Rhea" id="RHEA:20121"/>
        <dbReference type="Rhea" id="RHEA-COMP:9662"/>
        <dbReference type="Rhea" id="RHEA-COMP:9681"/>
        <dbReference type="ChEBI" id="CHEBI:30616"/>
        <dbReference type="ChEBI" id="CHEBI:33019"/>
        <dbReference type="ChEBI" id="CHEBI:58359"/>
        <dbReference type="ChEBI" id="CHEBI:78442"/>
        <dbReference type="ChEBI" id="CHEBI:78521"/>
        <dbReference type="ChEBI" id="CHEBI:456215"/>
        <dbReference type="EC" id="6.1.1.18"/>
    </reaction>
</comment>
<keyword evidence="15" id="KW-1185">Reference proteome</keyword>
<dbReference type="PANTHER" id="PTHR43097:SF5">
    <property type="entry name" value="GLUTAMATE--TRNA LIGASE"/>
    <property type="match status" value="1"/>
</dbReference>
<evidence type="ECO:0000256" key="1">
    <source>
        <dbReference type="ARBA" id="ARBA00005594"/>
    </source>
</evidence>
<dbReference type="InterPro" id="IPR022861">
    <property type="entry name" value="Gln_tRNA_ligase_bac"/>
</dbReference>
<dbReference type="AlphaFoldDB" id="A0A225SR31"/>
<evidence type="ECO:0000256" key="6">
    <source>
        <dbReference type="ARBA" id="ARBA00022917"/>
    </source>
</evidence>
<dbReference type="SUPFAM" id="SSF50715">
    <property type="entry name" value="Ribosomal protein L25-like"/>
    <property type="match status" value="1"/>
</dbReference>
<evidence type="ECO:0000313" key="14">
    <source>
        <dbReference type="EMBL" id="OWY33230.1"/>
    </source>
</evidence>
<proteinExistence type="inferred from homology"/>
<dbReference type="InterPro" id="IPR001412">
    <property type="entry name" value="aa-tRNA-synth_I_CS"/>
</dbReference>
<dbReference type="Gene3D" id="3.40.50.620">
    <property type="entry name" value="HUPs"/>
    <property type="match status" value="1"/>
</dbReference>
<organism evidence="14 15">
    <name type="scientific">Herbaspirillum aquaticum</name>
    <dbReference type="NCBI Taxonomy" id="568783"/>
    <lineage>
        <taxon>Bacteria</taxon>
        <taxon>Pseudomonadati</taxon>
        <taxon>Pseudomonadota</taxon>
        <taxon>Betaproteobacteria</taxon>
        <taxon>Burkholderiales</taxon>
        <taxon>Oxalobacteraceae</taxon>
        <taxon>Herbaspirillum</taxon>
    </lineage>
</organism>
<keyword evidence="6 9" id="KW-0648">Protein biosynthesis</keyword>
<dbReference type="Pfam" id="PF00749">
    <property type="entry name" value="tRNA-synt_1c"/>
    <property type="match status" value="1"/>
</dbReference>
<dbReference type="GO" id="GO:0005829">
    <property type="term" value="C:cytosol"/>
    <property type="evidence" value="ECO:0007669"/>
    <property type="project" value="TreeGrafter"/>
</dbReference>
<evidence type="ECO:0000256" key="10">
    <source>
        <dbReference type="RuleBase" id="RU363037"/>
    </source>
</evidence>
<reference evidence="14 15" key="1">
    <citation type="journal article" date="2010" name="Int. J. Syst. Evol. Microbiol.">
        <title>Reclassification of Herbaspirillum putei as a later heterotypic synonym of Herbaspirillum huttiense, with the description of H. huttiense subsp. huttiense subsp. nov. and H. huttiense subsp. putei subsp. nov., comb. nov., and description of Herbaspirillum aquaticum sp. nov.</title>
        <authorList>
            <person name="Dobritsa A.P."/>
            <person name="Reddy M.C."/>
            <person name="Samadpour M."/>
        </authorList>
    </citation>
    <scope>NUCLEOTIDE SEQUENCE [LARGE SCALE GENOMIC DNA]</scope>
    <source>
        <strain evidence="14 15">IEH 4430</strain>
    </source>
</reference>
<name>A0A225SR31_9BURK</name>
<feature type="binding site" evidence="9">
    <location>
        <position position="233"/>
    </location>
    <ligand>
        <name>L-glutamine</name>
        <dbReference type="ChEBI" id="CHEBI:58359"/>
    </ligand>
</feature>
<dbReference type="PRINTS" id="PR00987">
    <property type="entry name" value="TRNASYNTHGLU"/>
</dbReference>
<dbReference type="Pfam" id="PF20974">
    <property type="entry name" value="tRNA-synt_1c_C2"/>
    <property type="match status" value="1"/>
</dbReference>
<comment type="caution">
    <text evidence="9">Lacks conserved residue(s) required for the propagation of feature annotation.</text>
</comment>
<evidence type="ECO:0000256" key="9">
    <source>
        <dbReference type="HAMAP-Rule" id="MF_00126"/>
    </source>
</evidence>
<dbReference type="RefSeq" id="WP_088756302.1">
    <property type="nucleotide sequence ID" value="NZ_JARJFG010000042.1"/>
</dbReference>
<dbReference type="NCBIfam" id="TIGR00440">
    <property type="entry name" value="glnS"/>
    <property type="match status" value="1"/>
</dbReference>
<keyword evidence="5 9" id="KW-0067">ATP-binding</keyword>
<evidence type="ECO:0000259" key="13">
    <source>
        <dbReference type="Pfam" id="PF20974"/>
    </source>
</evidence>
<dbReference type="Proteomes" id="UP000214747">
    <property type="component" value="Unassembled WGS sequence"/>
</dbReference>
<comment type="subcellular location">
    <subcellularLocation>
        <location evidence="9">Cytoplasm</location>
    </subcellularLocation>
</comment>
<evidence type="ECO:0000256" key="3">
    <source>
        <dbReference type="ARBA" id="ARBA00022598"/>
    </source>
</evidence>
<dbReference type="GO" id="GO:0004819">
    <property type="term" value="F:glutamine-tRNA ligase activity"/>
    <property type="evidence" value="ECO:0007669"/>
    <property type="project" value="UniProtKB-UniRule"/>
</dbReference>
<feature type="binding site" evidence="9">
    <location>
        <begin position="52"/>
        <end position="54"/>
    </location>
    <ligand>
        <name>ATP</name>
        <dbReference type="ChEBI" id="CHEBI:30616"/>
    </ligand>
</feature>
<dbReference type="InterPro" id="IPR020059">
    <property type="entry name" value="Glu/Gln-tRNA-synth_Ib_codon-bd"/>
</dbReference>
<dbReference type="InterPro" id="IPR049437">
    <property type="entry name" value="tRNA-synt_1c_C2"/>
</dbReference>
<feature type="binding site" evidence="9">
    <location>
        <begin position="287"/>
        <end position="288"/>
    </location>
    <ligand>
        <name>ATP</name>
        <dbReference type="ChEBI" id="CHEBI:30616"/>
    </ligand>
</feature>
<dbReference type="InterPro" id="IPR050132">
    <property type="entry name" value="Gln/Glu-tRNA_Ligase"/>
</dbReference>
<dbReference type="FunFam" id="3.90.800.10:FF:000001">
    <property type="entry name" value="Glutamine--tRNA ligase"/>
    <property type="match status" value="1"/>
</dbReference>
<dbReference type="InterPro" id="IPR011035">
    <property type="entry name" value="Ribosomal_bL25/Gln-tRNA_synth"/>
</dbReference>
<feature type="short sequence motif" description="'HIGH' region" evidence="9">
    <location>
        <begin position="51"/>
        <end position="61"/>
    </location>
</feature>
<dbReference type="Gene3D" id="1.10.1160.10">
    <property type="entry name" value="Glutamyl-trna Synthetase, Domain 2"/>
    <property type="match status" value="1"/>
</dbReference>
<comment type="caution">
    <text evidence="14">The sequence shown here is derived from an EMBL/GenBank/DDBJ whole genome shotgun (WGS) entry which is preliminary data.</text>
</comment>
<evidence type="ECO:0000256" key="7">
    <source>
        <dbReference type="ARBA" id="ARBA00023146"/>
    </source>
</evidence>
<dbReference type="NCBIfam" id="NF011291">
    <property type="entry name" value="PRK14703.1"/>
    <property type="match status" value="1"/>
</dbReference>
<comment type="subunit">
    <text evidence="9">Monomer.</text>
</comment>
<evidence type="ECO:0000313" key="15">
    <source>
        <dbReference type="Proteomes" id="UP000214747"/>
    </source>
</evidence>
<dbReference type="FunFam" id="3.40.50.620:FF:000037">
    <property type="entry name" value="Glutamine--tRNA ligase cytoplasmic"/>
    <property type="match status" value="1"/>
</dbReference>
<sequence>MSNELKNGHTPAPSTNFLRGIIESDLVSGTYAERSSQDGEALPQVVTRFPPEPNGYLHIGHAKSICLNFGLAADYAGRCHMRFDDTNPEKEEQEYVDTILDSVKWLGFSWEHEGKSHLYYASNYFDVMYACAQALIRKDLAYVDEQNAEQMRENRGTLTEPGKNSPWRDRPVEESLRLFEEMRDGKHPDGSMILRAKIDMASPNMNLRDPAIYRIRHATHHNTGDKWRVYPMYTFAHPIEDALENISHSICTLEFEDQRPFYDWLLEQLAGEGFFKKPLPHQYEFARLNLTYIITSKRKLRQLVDEKIVSGWDDPRMPTIVGLRRRGYTPEAIRLMCDRTGASKNNSWIDFSVLEGALREDLDPKAPRAVAVLRPLKLIIDNFPEGVSIDCSAPVYPPAHPEHDTAHRHFPITKELWIEREDFMEEPTKGYFRLFPGNKVRLRYGYVVECTGCDKDEHGNVIAVHCNYFEDSKSGTEGSSNYKVKGNLHWVSAEHALATEVRLYDRLFSDPHPDAGGKDFLAALNPNSKEVITAYLEPTLKAAKPGEIYQFERHGYFVADRVDSTEGQPIFNRAVTLKDSWGK</sequence>
<evidence type="ECO:0000259" key="12">
    <source>
        <dbReference type="Pfam" id="PF03950"/>
    </source>
</evidence>
<dbReference type="InterPro" id="IPR020058">
    <property type="entry name" value="Glu/Gln-tRNA-synth_Ib_cat-dom"/>
</dbReference>
<dbReference type="GO" id="GO:0005524">
    <property type="term" value="F:ATP binding"/>
    <property type="evidence" value="ECO:0007669"/>
    <property type="project" value="UniProtKB-UniRule"/>
</dbReference>
<keyword evidence="2 9" id="KW-0963">Cytoplasm</keyword>
<dbReference type="InterPro" id="IPR020056">
    <property type="entry name" value="Rbsml_bL25/Gln-tRNA_synth_N"/>
</dbReference>
<dbReference type="InterPro" id="IPR000924">
    <property type="entry name" value="Glu/Gln-tRNA-synth"/>
</dbReference>
<keyword evidence="3 9" id="KW-0436">Ligase</keyword>
<gene>
    <name evidence="9" type="primary">glnS</name>
    <name evidence="14" type="ORF">CEJ45_17410</name>
</gene>
<dbReference type="PANTHER" id="PTHR43097">
    <property type="entry name" value="GLUTAMINE-TRNA LIGASE"/>
    <property type="match status" value="1"/>
</dbReference>
<feature type="domain" description="tRNA synthetases class I (E and Q) anti-codon binding" evidence="13">
    <location>
        <begin position="488"/>
        <end position="560"/>
    </location>
</feature>